<dbReference type="RefSeq" id="WP_158897565.1">
    <property type="nucleotide sequence ID" value="NZ_CP035733.1"/>
</dbReference>
<dbReference type="Gene3D" id="3.30.560.10">
    <property type="entry name" value="Glucose Oxidase, domain 3"/>
    <property type="match status" value="1"/>
</dbReference>
<gene>
    <name evidence="8" type="ORF">EUU25_00705</name>
</gene>
<evidence type="ECO:0000256" key="5">
    <source>
        <dbReference type="RuleBase" id="RU003968"/>
    </source>
</evidence>
<dbReference type="PROSITE" id="PS00624">
    <property type="entry name" value="GMC_OXRED_2"/>
    <property type="match status" value="1"/>
</dbReference>
<dbReference type="PANTHER" id="PTHR11552:SF147">
    <property type="entry name" value="CHOLINE DEHYDROGENASE, MITOCHONDRIAL"/>
    <property type="match status" value="1"/>
</dbReference>
<dbReference type="InterPro" id="IPR012132">
    <property type="entry name" value="GMC_OxRdtase"/>
</dbReference>
<evidence type="ECO:0000256" key="1">
    <source>
        <dbReference type="ARBA" id="ARBA00001974"/>
    </source>
</evidence>
<dbReference type="Pfam" id="PF05199">
    <property type="entry name" value="GMC_oxred_C"/>
    <property type="match status" value="1"/>
</dbReference>
<comment type="cofactor">
    <cofactor evidence="1">
        <name>FAD</name>
        <dbReference type="ChEBI" id="CHEBI:57692"/>
    </cofactor>
</comment>
<dbReference type="Proteomes" id="UP000428803">
    <property type="component" value="Chromosome"/>
</dbReference>
<dbReference type="InterPro" id="IPR036188">
    <property type="entry name" value="FAD/NAD-bd_sf"/>
</dbReference>
<comment type="similarity">
    <text evidence="2 5">Belongs to the GMC oxidoreductase family.</text>
</comment>
<protein>
    <submittedName>
        <fullName evidence="8">Choline dehydrogenase</fullName>
        <ecNumber evidence="8">1.1.99.1</ecNumber>
    </submittedName>
</protein>
<sequence length="534" mass="58619">MEEFDYIIIGAGTAGCVLANRLSENGSKRVMLVEAGPPDRSIWIQIPAGLPKVLNNPNYNWRFSSEPEKNTHDRVIPIPRGRGLGGSSSINGMLYVRGDPSDFDQWAQAGNTGWSHDDVLPYFKKFERFPEGDAKTRGHDGPMEITRGTETHELPETFLVAAQGEGFAYNPDYNSGEQEGFSHLQYTQKNGRRWSSAKAYLDPARGRSNLTIVTDAMTTSLTIEGKRCTGITYLKNGVESQVRANAEVIVSAGAVQSPQILEVSGIGRPEVLQAAGVAVRHELLGVGENLQDHFAVRMIWKVTKPITLNERSRGLYVVKEAIRYAFTGRGILSSSPALVCGYVKTRPDVIAPDIQYQFIAASYSDPTIRKLDPYPGMTVNVCIARPNSRGTIHITSSDPKKPPKIQPNFLSDPSDWRTITAGMKICRRIVQNDAFDEYRGEELHPGKDVQSDDQWLDFARRRGQTVFHPVGTCKMGPASDATAVVDHTLRVHGIAGLRVVDASIMPNIVSANTNAAVLMIAEKAADMILSADPQ</sequence>
<dbReference type="PIRSF" id="PIRSF000137">
    <property type="entry name" value="Alcohol_oxidase"/>
    <property type="match status" value="1"/>
</dbReference>
<dbReference type="PROSITE" id="PS00623">
    <property type="entry name" value="GMC_OXRED_1"/>
    <property type="match status" value="1"/>
</dbReference>
<feature type="domain" description="Glucose-methanol-choline oxidoreductase N-terminal" evidence="7">
    <location>
        <begin position="253"/>
        <end position="267"/>
    </location>
</feature>
<reference evidence="9" key="1">
    <citation type="submission" date="2019-01" db="EMBL/GenBank/DDBJ databases">
        <title>Sphingorhabdus lacus sp.nov., isolated from an oligotrophic freshwater lake.</title>
        <authorList>
            <person name="Park M."/>
        </authorList>
    </citation>
    <scope>NUCLEOTIDE SEQUENCE [LARGE SCALE GENOMIC DNA]</scope>
    <source>
        <strain evidence="9">IMCC1753</strain>
    </source>
</reference>
<dbReference type="GO" id="GO:0008812">
    <property type="term" value="F:choline dehydrogenase activity"/>
    <property type="evidence" value="ECO:0007669"/>
    <property type="project" value="UniProtKB-EC"/>
</dbReference>
<dbReference type="EC" id="1.1.99.1" evidence="8"/>
<evidence type="ECO:0000313" key="9">
    <source>
        <dbReference type="Proteomes" id="UP000428803"/>
    </source>
</evidence>
<dbReference type="PANTHER" id="PTHR11552">
    <property type="entry name" value="GLUCOSE-METHANOL-CHOLINE GMC OXIDOREDUCTASE"/>
    <property type="match status" value="1"/>
</dbReference>
<dbReference type="InterPro" id="IPR000172">
    <property type="entry name" value="GMC_OxRdtase_N"/>
</dbReference>
<feature type="domain" description="Glucose-methanol-choline oxidoreductase N-terminal" evidence="6">
    <location>
        <begin position="81"/>
        <end position="104"/>
    </location>
</feature>
<keyword evidence="3 5" id="KW-0285">Flavoprotein</keyword>
<keyword evidence="9" id="KW-1185">Reference proteome</keyword>
<accession>A0A6I6L5N3</accession>
<dbReference type="Gene3D" id="3.50.50.60">
    <property type="entry name" value="FAD/NAD(P)-binding domain"/>
    <property type="match status" value="1"/>
</dbReference>
<dbReference type="SUPFAM" id="SSF51905">
    <property type="entry name" value="FAD/NAD(P)-binding domain"/>
    <property type="match status" value="1"/>
</dbReference>
<dbReference type="AlphaFoldDB" id="A0A6I6L5N3"/>
<evidence type="ECO:0000256" key="2">
    <source>
        <dbReference type="ARBA" id="ARBA00010790"/>
    </source>
</evidence>
<dbReference type="OrthoDB" id="9785276at2"/>
<proteinExistence type="inferred from homology"/>
<evidence type="ECO:0000259" key="6">
    <source>
        <dbReference type="PROSITE" id="PS00623"/>
    </source>
</evidence>
<evidence type="ECO:0000256" key="3">
    <source>
        <dbReference type="ARBA" id="ARBA00022630"/>
    </source>
</evidence>
<organism evidence="8 9">
    <name type="scientific">Sphingorhabdus lacus</name>
    <dbReference type="NCBI Taxonomy" id="392610"/>
    <lineage>
        <taxon>Bacteria</taxon>
        <taxon>Pseudomonadati</taxon>
        <taxon>Pseudomonadota</taxon>
        <taxon>Alphaproteobacteria</taxon>
        <taxon>Sphingomonadales</taxon>
        <taxon>Sphingomonadaceae</taxon>
        <taxon>Sphingorhabdus</taxon>
    </lineage>
</organism>
<dbReference type="NCBIfam" id="NF002550">
    <property type="entry name" value="PRK02106.1"/>
    <property type="match status" value="1"/>
</dbReference>
<evidence type="ECO:0000313" key="8">
    <source>
        <dbReference type="EMBL" id="QGY79266.1"/>
    </source>
</evidence>
<dbReference type="EMBL" id="CP035733">
    <property type="protein sequence ID" value="QGY79266.1"/>
    <property type="molecule type" value="Genomic_DNA"/>
</dbReference>
<evidence type="ECO:0000256" key="4">
    <source>
        <dbReference type="ARBA" id="ARBA00022827"/>
    </source>
</evidence>
<evidence type="ECO:0000259" key="7">
    <source>
        <dbReference type="PROSITE" id="PS00624"/>
    </source>
</evidence>
<dbReference type="KEGG" id="slaa:EUU25_00705"/>
<dbReference type="GO" id="GO:0050660">
    <property type="term" value="F:flavin adenine dinucleotide binding"/>
    <property type="evidence" value="ECO:0007669"/>
    <property type="project" value="InterPro"/>
</dbReference>
<name>A0A6I6L5N3_9SPHN</name>
<keyword evidence="8" id="KW-0560">Oxidoreductase</keyword>
<dbReference type="SUPFAM" id="SSF54373">
    <property type="entry name" value="FAD-linked reductases, C-terminal domain"/>
    <property type="match status" value="1"/>
</dbReference>
<keyword evidence="4 5" id="KW-0274">FAD</keyword>
<dbReference type="InterPro" id="IPR007867">
    <property type="entry name" value="GMC_OxRtase_C"/>
</dbReference>
<dbReference type="Pfam" id="PF00732">
    <property type="entry name" value="GMC_oxred_N"/>
    <property type="match status" value="1"/>
</dbReference>